<feature type="region of interest" description="Disordered" evidence="1">
    <location>
        <begin position="479"/>
        <end position="498"/>
    </location>
</feature>
<feature type="compositionally biased region" description="Basic and acidic residues" evidence="1">
    <location>
        <begin position="479"/>
        <end position="490"/>
    </location>
</feature>
<dbReference type="EMBL" id="SNSQ01000029">
    <property type="protein sequence ID" value="TEU43178.1"/>
    <property type="molecule type" value="Genomic_DNA"/>
</dbReference>
<reference evidence="2 3" key="1">
    <citation type="submission" date="2019-03" db="EMBL/GenBank/DDBJ databases">
        <title>Burkholderia cepacia outbreak.</title>
        <authorList>
            <person name="Farzana R."/>
            <person name="Walsh T.R."/>
        </authorList>
    </citation>
    <scope>NUCLEOTIDE SEQUENCE [LARGE SCALE GENOMIC DNA]</scope>
    <source>
        <strain evidence="3">d13</strain>
    </source>
</reference>
<evidence type="ECO:0000256" key="1">
    <source>
        <dbReference type="SAM" id="MobiDB-lite"/>
    </source>
</evidence>
<dbReference type="Proteomes" id="UP000298234">
    <property type="component" value="Unassembled WGS sequence"/>
</dbReference>
<dbReference type="AlphaFoldDB" id="A0AAX2RMA0"/>
<accession>A0AAX2RMA0</accession>
<feature type="region of interest" description="Disordered" evidence="1">
    <location>
        <begin position="503"/>
        <end position="591"/>
    </location>
</feature>
<feature type="region of interest" description="Disordered" evidence="1">
    <location>
        <begin position="341"/>
        <end position="362"/>
    </location>
</feature>
<protein>
    <submittedName>
        <fullName evidence="2">Uncharacterized protein</fullName>
    </submittedName>
</protein>
<name>A0AAX2RMA0_BURCE</name>
<evidence type="ECO:0000313" key="2">
    <source>
        <dbReference type="EMBL" id="TEU43178.1"/>
    </source>
</evidence>
<gene>
    <name evidence="2" type="ORF">E3D37_23940</name>
</gene>
<organism evidence="2 3">
    <name type="scientific">Burkholderia cepacia</name>
    <name type="common">Pseudomonas cepacia</name>
    <dbReference type="NCBI Taxonomy" id="292"/>
    <lineage>
        <taxon>Bacteria</taxon>
        <taxon>Pseudomonadati</taxon>
        <taxon>Pseudomonadota</taxon>
        <taxon>Betaproteobacteria</taxon>
        <taxon>Burkholderiales</taxon>
        <taxon>Burkholderiaceae</taxon>
        <taxon>Burkholderia</taxon>
        <taxon>Burkholderia cepacia complex</taxon>
    </lineage>
</organism>
<evidence type="ECO:0000313" key="3">
    <source>
        <dbReference type="Proteomes" id="UP000298234"/>
    </source>
</evidence>
<sequence length="621" mass="62760">MDTTISGQGQGQGQGQARRPTTHQASVNESRQDGIRRRLIAVTASGPIYHQEVSLAVIPFTSGLALLQELATRIRNEKVEVASSLALRVRGRNAYLTWLYHTARIGMGLASVPPRWRIVFLRALIDYIHRKGDVGGLEPLMAATLNATWPWMSAQRTSAVTKIFHSQILRSKFIQETPALVCDPITRNITMLPPGELAKADVDSWLDWRNAVAGNWGTQGMDASDLGMSIPRGPDWGDVLSGNSGWGGWGVPSGPGRVGPGGGPNGLGGFGGFGRGQGNGSGSSAFGNTGWGRGIGSNGFGDTGFDGNGNGGSGIDWTQPGSGAGVFGAGFGSGLGRGMGPSGLGGFGQPGNGVGPGGLFSGGEPGSGGFNGLGVLGGLGPIDFNAPGGPFGTGAYLGNGGASDFWGDAAQVVGKTVQGAGAVATAVGGGLIVAGAAQDATIVLGVTGTGFMITGAEVVVGGLGAGFVGLSIEQWGKTHNEGEKPAEKAPDAQAAPPVITVPTVEIDDSEEDDEPKPKDSKPGDLYPDPDGGGSPSPNRLPAGDGIGGGRPDSIWDDQFGGGRPNSIWDENGGGGRPTSIWDENGGGGRPNSIAGAAKATFFSGAGLRAAIVQVGPSTFRF</sequence>
<feature type="compositionally biased region" description="Acidic residues" evidence="1">
    <location>
        <begin position="505"/>
        <end position="514"/>
    </location>
</feature>
<feature type="region of interest" description="Disordered" evidence="1">
    <location>
        <begin position="1"/>
        <end position="32"/>
    </location>
</feature>
<comment type="caution">
    <text evidence="2">The sequence shown here is derived from an EMBL/GenBank/DDBJ whole genome shotgun (WGS) entry which is preliminary data.</text>
</comment>
<dbReference type="RefSeq" id="WP_134256716.1">
    <property type="nucleotide sequence ID" value="NZ_SNSG01000027.1"/>
</dbReference>
<proteinExistence type="predicted"/>